<sequence length="147" mass="16518">MATAMNEKDAVRDFIRSAEALTTSIENLREGDRSQVLLKLHELTIKVESPWETFVRLFLSEPAVLASVKILQDLNIFKKWKDNGSRPMSCAQLSDLAEGPCDAALLYRLLRLLVSNNIVEMTSDGVYKPTEFCNQLADSDFSTTAKF</sequence>
<feature type="domain" description="O-methyltransferase dimerisation" evidence="1">
    <location>
        <begin position="71"/>
        <end position="137"/>
    </location>
</feature>
<dbReference type="OrthoDB" id="3340390at2759"/>
<dbReference type="InterPro" id="IPR012967">
    <property type="entry name" value="COMT_dimerisation"/>
</dbReference>
<keyword evidence="2" id="KW-0489">Methyltransferase</keyword>
<proteinExistence type="predicted"/>
<dbReference type="PANTHER" id="PTHR43712">
    <property type="entry name" value="PUTATIVE (AFU_ORTHOLOGUE AFUA_4G14580)-RELATED"/>
    <property type="match status" value="1"/>
</dbReference>
<dbReference type="InterPro" id="IPR036390">
    <property type="entry name" value="WH_DNA-bd_sf"/>
</dbReference>
<gene>
    <name evidence="2" type="ORF">CFIO01_13118</name>
</gene>
<dbReference type="SUPFAM" id="SSF46785">
    <property type="entry name" value="Winged helix' DNA-binding domain"/>
    <property type="match status" value="1"/>
</dbReference>
<dbReference type="GO" id="GO:0046983">
    <property type="term" value="F:protein dimerization activity"/>
    <property type="evidence" value="ECO:0007669"/>
    <property type="project" value="InterPro"/>
</dbReference>
<comment type="caution">
    <text evidence="2">The sequence shown here is derived from an EMBL/GenBank/DDBJ whole genome shotgun (WGS) entry which is preliminary data.</text>
</comment>
<evidence type="ECO:0000313" key="3">
    <source>
        <dbReference type="Proteomes" id="UP000020467"/>
    </source>
</evidence>
<dbReference type="AlphaFoldDB" id="A0A010R3Q6"/>
<dbReference type="EMBL" id="JARH01000251">
    <property type="protein sequence ID" value="EXF83355.1"/>
    <property type="molecule type" value="Genomic_DNA"/>
</dbReference>
<reference evidence="2 3" key="1">
    <citation type="submission" date="2014-02" db="EMBL/GenBank/DDBJ databases">
        <title>The genome sequence of Colletotrichum fioriniae PJ7.</title>
        <authorList>
            <person name="Baroncelli R."/>
            <person name="Thon M.R."/>
        </authorList>
    </citation>
    <scope>NUCLEOTIDE SEQUENCE [LARGE SCALE GENOMIC DNA]</scope>
    <source>
        <strain evidence="2 3">PJ7</strain>
    </source>
</reference>
<keyword evidence="3" id="KW-1185">Reference proteome</keyword>
<evidence type="ECO:0000313" key="2">
    <source>
        <dbReference type="EMBL" id="EXF83355.1"/>
    </source>
</evidence>
<dbReference type="eggNOG" id="KOG3178">
    <property type="taxonomic scope" value="Eukaryota"/>
</dbReference>
<protein>
    <submittedName>
        <fullName evidence="2">O-methyltransferase</fullName>
    </submittedName>
</protein>
<dbReference type="GO" id="GO:0032259">
    <property type="term" value="P:methylation"/>
    <property type="evidence" value="ECO:0007669"/>
    <property type="project" value="UniProtKB-KW"/>
</dbReference>
<dbReference type="InterPro" id="IPR036388">
    <property type="entry name" value="WH-like_DNA-bd_sf"/>
</dbReference>
<dbReference type="GO" id="GO:0008168">
    <property type="term" value="F:methyltransferase activity"/>
    <property type="evidence" value="ECO:0007669"/>
    <property type="project" value="UniProtKB-KW"/>
</dbReference>
<dbReference type="Gene3D" id="1.10.10.10">
    <property type="entry name" value="Winged helix-like DNA-binding domain superfamily/Winged helix DNA-binding domain"/>
    <property type="match status" value="1"/>
</dbReference>
<dbReference type="KEGG" id="cfj:CFIO01_13118"/>
<organism evidence="2 3">
    <name type="scientific">Colletotrichum fioriniae PJ7</name>
    <dbReference type="NCBI Taxonomy" id="1445577"/>
    <lineage>
        <taxon>Eukaryota</taxon>
        <taxon>Fungi</taxon>
        <taxon>Dikarya</taxon>
        <taxon>Ascomycota</taxon>
        <taxon>Pezizomycotina</taxon>
        <taxon>Sordariomycetes</taxon>
        <taxon>Hypocreomycetidae</taxon>
        <taxon>Glomerellales</taxon>
        <taxon>Glomerellaceae</taxon>
        <taxon>Colletotrichum</taxon>
        <taxon>Colletotrichum acutatum species complex</taxon>
    </lineage>
</organism>
<name>A0A010R3Q6_9PEZI</name>
<evidence type="ECO:0000259" key="1">
    <source>
        <dbReference type="Pfam" id="PF08100"/>
    </source>
</evidence>
<keyword evidence="2" id="KW-0808">Transferase</keyword>
<dbReference type="Proteomes" id="UP000020467">
    <property type="component" value="Unassembled WGS sequence"/>
</dbReference>
<dbReference type="Pfam" id="PF08100">
    <property type="entry name" value="Dimerisation"/>
    <property type="match status" value="1"/>
</dbReference>
<dbReference type="PANTHER" id="PTHR43712:SF17">
    <property type="entry name" value="O-METHYLTRANSFERASE"/>
    <property type="match status" value="1"/>
</dbReference>
<dbReference type="HOGENOM" id="CLU_1767898_0_0_1"/>
<accession>A0A010R3Q6</accession>